<evidence type="ECO:0000313" key="2">
    <source>
        <dbReference type="Proteomes" id="UP000054559"/>
    </source>
</evidence>
<dbReference type="AlphaFoldDB" id="A0A0J8QYT2"/>
<proteinExistence type="predicted"/>
<organism evidence="1 2">
    <name type="scientific">Coccidioides immitis RMSCC 3703</name>
    <dbReference type="NCBI Taxonomy" id="454286"/>
    <lineage>
        <taxon>Eukaryota</taxon>
        <taxon>Fungi</taxon>
        <taxon>Dikarya</taxon>
        <taxon>Ascomycota</taxon>
        <taxon>Pezizomycotina</taxon>
        <taxon>Eurotiomycetes</taxon>
        <taxon>Eurotiomycetidae</taxon>
        <taxon>Onygenales</taxon>
        <taxon>Onygenaceae</taxon>
        <taxon>Coccidioides</taxon>
    </lineage>
</organism>
<sequence>MFSSSICRMARAPTVSLPAVRRAHAPSSSQAPPVISPLLEPSSGDIRLPNLQFLLAMAPEASMLPHRPQPKAYPCRLLLFYSPSNVCNHDCTSGINLRSILYHFFSEEASESSAKRRNLHDSFGCKRY</sequence>
<accession>A0A0J8QYT2</accession>
<dbReference type="EMBL" id="DS268153">
    <property type="protein sequence ID" value="KMU77200.1"/>
    <property type="molecule type" value="Genomic_DNA"/>
</dbReference>
<reference evidence="2" key="1">
    <citation type="journal article" date="2010" name="Genome Res.">
        <title>Population genomic sequencing of Coccidioides fungi reveals recent hybridization and transposon control.</title>
        <authorList>
            <person name="Neafsey D.E."/>
            <person name="Barker B.M."/>
            <person name="Sharpton T.J."/>
            <person name="Stajich J.E."/>
            <person name="Park D.J."/>
            <person name="Whiston E."/>
            <person name="Hung C.-Y."/>
            <person name="McMahan C."/>
            <person name="White J."/>
            <person name="Sykes S."/>
            <person name="Heiman D."/>
            <person name="Young S."/>
            <person name="Zeng Q."/>
            <person name="Abouelleil A."/>
            <person name="Aftuck L."/>
            <person name="Bessette D."/>
            <person name="Brown A."/>
            <person name="FitzGerald M."/>
            <person name="Lui A."/>
            <person name="Macdonald J.P."/>
            <person name="Priest M."/>
            <person name="Orbach M.J."/>
            <person name="Galgiani J.N."/>
            <person name="Kirkland T.N."/>
            <person name="Cole G.T."/>
            <person name="Birren B.W."/>
            <person name="Henn M.R."/>
            <person name="Taylor J.W."/>
            <person name="Rounsley S.D."/>
        </authorList>
    </citation>
    <scope>NUCLEOTIDE SEQUENCE [LARGE SCALE GENOMIC DNA]</scope>
    <source>
        <strain evidence="2">RMSCC 3703</strain>
    </source>
</reference>
<evidence type="ECO:0000313" key="1">
    <source>
        <dbReference type="EMBL" id="KMU77200.1"/>
    </source>
</evidence>
<gene>
    <name evidence="1" type="ORF">CISG_06044</name>
</gene>
<dbReference type="Proteomes" id="UP000054559">
    <property type="component" value="Unassembled WGS sequence"/>
</dbReference>
<name>A0A0J8QYT2_COCIT</name>
<protein>
    <submittedName>
        <fullName evidence="1">Uncharacterized protein</fullName>
    </submittedName>
</protein>